<name>A0A7G9GK47_9FIRM</name>
<evidence type="ECO:0000256" key="1">
    <source>
        <dbReference type="SAM" id="Coils"/>
    </source>
</evidence>
<protein>
    <submittedName>
        <fullName evidence="2">DUF349 domain-containing protein</fullName>
    </submittedName>
</protein>
<dbReference type="Pfam" id="PF03993">
    <property type="entry name" value="DUF349"/>
    <property type="match status" value="4"/>
</dbReference>
<proteinExistence type="predicted"/>
<dbReference type="RefSeq" id="WP_117451602.1">
    <property type="nucleotide sequence ID" value="NZ_CP060636.1"/>
</dbReference>
<dbReference type="AlphaFoldDB" id="A0A7G9GK47"/>
<organism evidence="2 3">
    <name type="scientific">[Eubacterium] hominis</name>
    <dbReference type="NCBI Taxonomy" id="2764325"/>
    <lineage>
        <taxon>Bacteria</taxon>
        <taxon>Bacillati</taxon>
        <taxon>Bacillota</taxon>
        <taxon>Erysipelotrichia</taxon>
        <taxon>Erysipelotrichales</taxon>
        <taxon>Erysipelotrichaceae</taxon>
        <taxon>Amedibacillus</taxon>
    </lineage>
</organism>
<dbReference type="Proteomes" id="UP000515856">
    <property type="component" value="Chromosome"/>
</dbReference>
<evidence type="ECO:0000313" key="2">
    <source>
        <dbReference type="EMBL" id="QNM11179.1"/>
    </source>
</evidence>
<keyword evidence="3" id="KW-1185">Reference proteome</keyword>
<evidence type="ECO:0000313" key="3">
    <source>
        <dbReference type="Proteomes" id="UP000515856"/>
    </source>
</evidence>
<dbReference type="InterPro" id="IPR007139">
    <property type="entry name" value="DUF349"/>
</dbReference>
<dbReference type="EMBL" id="CP060636">
    <property type="protein sequence ID" value="QNM11179.1"/>
    <property type="molecule type" value="Genomic_DNA"/>
</dbReference>
<feature type="coiled-coil region" evidence="1">
    <location>
        <begin position="313"/>
        <end position="381"/>
    </location>
</feature>
<sequence length="386" mass="46340">MYNENDEMYEVEDFDEDIKRRQELIEEAKSIPTDAKWNDVFRQISDLKKKWKRIQYWESDYEDQLAEEFDSYIDVFYQKRREGYESNKAIKQELIDRANEILKSDNLNQATEEMNELMAQWKASGSAGKETDDALWEAFNAARQKFFDKKHDYWENLQSKFDNAKQVKKELIEEAKTLVDSEDFAKTSAKFRELMDKWKAVGSAGKQHENKLWDEFNEVRQKFYDRRNAYYEELHGKQDENYNAKKTLSDQAKEIADKKEYTRENTAAMKKLGADWKTIGNCGKDKEDEIWKEFRSIMDAYFEGLKEWNEQKHQQWKQKMIDARNRKQDMIQNQRRQIKRLQNDIVGLIGERAIKETEEEIAEKEEFIKELEADLEDIEKTLAEDK</sequence>
<dbReference type="KEGG" id="ehn:H9Q80_13020"/>
<accession>A0A7G9GK47</accession>
<keyword evidence="1" id="KW-0175">Coiled coil</keyword>
<gene>
    <name evidence="2" type="ORF">H9Q80_13020</name>
</gene>
<reference evidence="2 3" key="1">
    <citation type="submission" date="2020-08" db="EMBL/GenBank/DDBJ databases">
        <authorList>
            <person name="Liu C."/>
            <person name="Sun Q."/>
        </authorList>
    </citation>
    <scope>NUCLEOTIDE SEQUENCE [LARGE SCALE GENOMIC DNA]</scope>
    <source>
        <strain evidence="2 3">NSJ-61</strain>
    </source>
</reference>